<sequence length="124" mass="13885">MQTTFQFSCIDDSHIRFNTPLTAPYGDGITLLITAHDDDRFLVSDQGYTIWNLESRGISMTRSGSARFDQLQKIVHNNYADFDPATLNIFMAGTRAVLPTMINAVLNTVLTVSDFAFSKVFLPE</sequence>
<dbReference type="InterPro" id="IPR014960">
    <property type="entry name" value="DUF1828"/>
</dbReference>
<evidence type="ECO:0000259" key="1">
    <source>
        <dbReference type="Pfam" id="PF08861"/>
    </source>
</evidence>
<name>A0A5P8MA02_9LACO</name>
<gene>
    <name evidence="2" type="ORF">D1010_04785</name>
</gene>
<dbReference type="AlphaFoldDB" id="A0A5P8MA02"/>
<dbReference type="Pfam" id="PF08861">
    <property type="entry name" value="DUF1828"/>
    <property type="match status" value="1"/>
</dbReference>
<evidence type="ECO:0000313" key="3">
    <source>
        <dbReference type="Proteomes" id="UP000326779"/>
    </source>
</evidence>
<protein>
    <submittedName>
        <fullName evidence="2">DUF1828 domain-containing protein</fullName>
    </submittedName>
</protein>
<feature type="domain" description="DUF1828" evidence="1">
    <location>
        <begin position="19"/>
        <end position="81"/>
    </location>
</feature>
<dbReference type="EMBL" id="CP045143">
    <property type="protein sequence ID" value="QFR25167.1"/>
    <property type="molecule type" value="Genomic_DNA"/>
</dbReference>
<organism evidence="2 3">
    <name type="scientific">Schleiferilactobacillus harbinensis</name>
    <dbReference type="NCBI Taxonomy" id="304207"/>
    <lineage>
        <taxon>Bacteria</taxon>
        <taxon>Bacillati</taxon>
        <taxon>Bacillota</taxon>
        <taxon>Bacilli</taxon>
        <taxon>Lactobacillales</taxon>
        <taxon>Lactobacillaceae</taxon>
        <taxon>Schleiferilactobacillus</taxon>
    </lineage>
</organism>
<dbReference type="KEGG" id="lhb:D1010_04785"/>
<accession>A0A5P8MA02</accession>
<evidence type="ECO:0000313" key="2">
    <source>
        <dbReference type="EMBL" id="QFR25167.1"/>
    </source>
</evidence>
<dbReference type="Proteomes" id="UP000326779">
    <property type="component" value="Chromosome"/>
</dbReference>
<proteinExistence type="predicted"/>
<dbReference type="RefSeq" id="WP_152261766.1">
    <property type="nucleotide sequence ID" value="NZ_CP045143.1"/>
</dbReference>
<reference evidence="2 3" key="1">
    <citation type="submission" date="2019-10" db="EMBL/GenBank/DDBJ databases">
        <title>The completed genome of Lactobacillus harbinensis M1.</title>
        <authorList>
            <person name="Zheng Y."/>
        </authorList>
    </citation>
    <scope>NUCLEOTIDE SEQUENCE [LARGE SCALE GENOMIC DNA]</scope>
    <source>
        <strain evidence="2 3">M1</strain>
    </source>
</reference>